<organism evidence="1 2">
    <name type="scientific">Brucella pseudogrignonensis</name>
    <dbReference type="NCBI Taxonomy" id="419475"/>
    <lineage>
        <taxon>Bacteria</taxon>
        <taxon>Pseudomonadati</taxon>
        <taxon>Pseudomonadota</taxon>
        <taxon>Alphaproteobacteria</taxon>
        <taxon>Hyphomicrobiales</taxon>
        <taxon>Brucellaceae</taxon>
        <taxon>Brucella/Ochrobactrum group</taxon>
        <taxon>Brucella</taxon>
    </lineage>
</organism>
<reference evidence="1 2" key="1">
    <citation type="submission" date="2023-07" db="EMBL/GenBank/DDBJ databases">
        <title>Sorghum-associated microbial communities from plants grown in Nebraska, USA.</title>
        <authorList>
            <person name="Schachtman D."/>
        </authorList>
    </citation>
    <scope>NUCLEOTIDE SEQUENCE [LARGE SCALE GENOMIC DNA]</scope>
    <source>
        <strain evidence="1 2">DS1730</strain>
    </source>
</reference>
<comment type="caution">
    <text evidence="1">The sequence shown here is derived from an EMBL/GenBank/DDBJ whole genome shotgun (WGS) entry which is preliminary data.</text>
</comment>
<accession>A0ABU1M6I1</accession>
<dbReference type="SUPFAM" id="SSF53448">
    <property type="entry name" value="Nucleotide-diphospho-sugar transferases"/>
    <property type="match status" value="1"/>
</dbReference>
<gene>
    <name evidence="1" type="ORF">J2782_001355</name>
</gene>
<evidence type="ECO:0000313" key="2">
    <source>
        <dbReference type="Proteomes" id="UP001184614"/>
    </source>
</evidence>
<evidence type="ECO:0000313" key="1">
    <source>
        <dbReference type="EMBL" id="MDR6431650.1"/>
    </source>
</evidence>
<dbReference type="Gene3D" id="3.90.550.10">
    <property type="entry name" value="Spore Coat Polysaccharide Biosynthesis Protein SpsA, Chain A"/>
    <property type="match status" value="1"/>
</dbReference>
<name>A0ABU1M6I1_9HYPH</name>
<proteinExistence type="predicted"/>
<dbReference type="EMBL" id="JAVDQT010000001">
    <property type="protein sequence ID" value="MDR6431650.1"/>
    <property type="molecule type" value="Genomic_DNA"/>
</dbReference>
<sequence length="172" mass="18622">MLSVLLVTNNSEKALAHTLAGLVPAVVDGLLRRVVVVDQGSTDDTKLVAEGAGCALYDEENLSEAFRDLRTHWLLILQPGATLQDEWIDAVGRHLAASNSAARFTLPQEARFGLLGKLFTRKPSLDAGLLVKVDKLKPLPSRLDELEDLPRQLKPVRLSPVITLPNTTKGGA</sequence>
<protein>
    <submittedName>
        <fullName evidence="1">Glycosyltransferase involved in cell wall biosynthesis</fullName>
    </submittedName>
</protein>
<keyword evidence="2" id="KW-1185">Reference proteome</keyword>
<dbReference type="RefSeq" id="WP_310010841.1">
    <property type="nucleotide sequence ID" value="NZ_JAVDQT010000001.1"/>
</dbReference>
<dbReference type="InterPro" id="IPR029044">
    <property type="entry name" value="Nucleotide-diphossugar_trans"/>
</dbReference>
<dbReference type="Proteomes" id="UP001184614">
    <property type="component" value="Unassembled WGS sequence"/>
</dbReference>